<dbReference type="Pfam" id="PF00395">
    <property type="entry name" value="SLH"/>
    <property type="match status" value="3"/>
</dbReference>
<feature type="compositionally biased region" description="Polar residues" evidence="2">
    <location>
        <begin position="170"/>
        <end position="182"/>
    </location>
</feature>
<dbReference type="InterPro" id="IPR036505">
    <property type="entry name" value="Amidase/PGRP_sf"/>
</dbReference>
<feature type="domain" description="SLH" evidence="3">
    <location>
        <begin position="584"/>
        <end position="640"/>
    </location>
</feature>
<evidence type="ECO:0000313" key="5">
    <source>
        <dbReference type="Proteomes" id="UP000218598"/>
    </source>
</evidence>
<dbReference type="SUPFAM" id="SSF55846">
    <property type="entry name" value="N-acetylmuramoyl-L-alanine amidase-like"/>
    <property type="match status" value="1"/>
</dbReference>
<dbReference type="CDD" id="cd06583">
    <property type="entry name" value="PGRP"/>
    <property type="match status" value="1"/>
</dbReference>
<feature type="compositionally biased region" description="Low complexity" evidence="2">
    <location>
        <begin position="7"/>
        <end position="27"/>
    </location>
</feature>
<feature type="domain" description="SLH" evidence="3">
    <location>
        <begin position="641"/>
        <end position="699"/>
    </location>
</feature>
<dbReference type="EMBL" id="NRGR01000007">
    <property type="protein sequence ID" value="PCC40392.1"/>
    <property type="molecule type" value="Genomic_DNA"/>
</dbReference>
<dbReference type="AlphaFoldDB" id="A0A2A3YKV8"/>
<protein>
    <recommendedName>
        <fullName evidence="3">SLH domain-containing protein</fullName>
    </recommendedName>
</protein>
<dbReference type="InterPro" id="IPR001119">
    <property type="entry name" value="SLH_dom"/>
</dbReference>
<dbReference type="Proteomes" id="UP000218598">
    <property type="component" value="Unassembled WGS sequence"/>
</dbReference>
<dbReference type="GO" id="GO:0008270">
    <property type="term" value="F:zinc ion binding"/>
    <property type="evidence" value="ECO:0007669"/>
    <property type="project" value="InterPro"/>
</dbReference>
<proteinExistence type="inferred from homology"/>
<dbReference type="InterPro" id="IPR015510">
    <property type="entry name" value="PGRP"/>
</dbReference>
<dbReference type="PANTHER" id="PTHR11022:SF41">
    <property type="entry name" value="PEPTIDOGLYCAN-RECOGNITION PROTEIN LC-RELATED"/>
    <property type="match status" value="1"/>
</dbReference>
<accession>A0A2A3YKV8</accession>
<dbReference type="SMART" id="SM00701">
    <property type="entry name" value="PGRP"/>
    <property type="match status" value="1"/>
</dbReference>
<dbReference type="GO" id="GO:0008745">
    <property type="term" value="F:N-acetylmuramoyl-L-alanine amidase activity"/>
    <property type="evidence" value="ECO:0007669"/>
    <property type="project" value="InterPro"/>
</dbReference>
<feature type="region of interest" description="Disordered" evidence="2">
    <location>
        <begin position="1"/>
        <end position="32"/>
    </location>
</feature>
<dbReference type="InterPro" id="IPR002502">
    <property type="entry name" value="Amidase_domain"/>
</dbReference>
<dbReference type="PROSITE" id="PS51318">
    <property type="entry name" value="TAT"/>
    <property type="match status" value="1"/>
</dbReference>
<organism evidence="4 5">
    <name type="scientific">Brachybacterium alimentarium</name>
    <dbReference type="NCBI Taxonomy" id="47845"/>
    <lineage>
        <taxon>Bacteria</taxon>
        <taxon>Bacillati</taxon>
        <taxon>Actinomycetota</taxon>
        <taxon>Actinomycetes</taxon>
        <taxon>Micrococcales</taxon>
        <taxon>Dermabacteraceae</taxon>
        <taxon>Brachybacterium</taxon>
    </lineage>
</organism>
<dbReference type="Gene3D" id="3.40.80.10">
    <property type="entry name" value="Peptidoglycan recognition protein-like"/>
    <property type="match status" value="1"/>
</dbReference>
<reference evidence="4 5" key="1">
    <citation type="journal article" date="2017" name="Elife">
        <title>Extensive horizontal gene transfer in cheese-associated bacteria.</title>
        <authorList>
            <person name="Bonham K.S."/>
            <person name="Wolfe B.E."/>
            <person name="Dutton R.J."/>
        </authorList>
    </citation>
    <scope>NUCLEOTIDE SEQUENCE [LARGE SCALE GENOMIC DNA]</scope>
    <source>
        <strain evidence="4 5">341_9</strain>
    </source>
</reference>
<evidence type="ECO:0000313" key="4">
    <source>
        <dbReference type="EMBL" id="PCC40392.1"/>
    </source>
</evidence>
<dbReference type="OrthoDB" id="514320at2"/>
<keyword evidence="5" id="KW-1185">Reference proteome</keyword>
<name>A0A2A3YKV8_9MICO</name>
<evidence type="ECO:0000259" key="3">
    <source>
        <dbReference type="PROSITE" id="PS51272"/>
    </source>
</evidence>
<evidence type="ECO:0000256" key="2">
    <source>
        <dbReference type="SAM" id="MobiDB-lite"/>
    </source>
</evidence>
<comment type="caution">
    <text evidence="4">The sequence shown here is derived from an EMBL/GenBank/DDBJ whole genome shotgun (WGS) entry which is preliminary data.</text>
</comment>
<dbReference type="SMART" id="SM00644">
    <property type="entry name" value="Ami_2"/>
    <property type="match status" value="1"/>
</dbReference>
<dbReference type="GO" id="GO:0009253">
    <property type="term" value="P:peptidoglycan catabolic process"/>
    <property type="evidence" value="ECO:0007669"/>
    <property type="project" value="InterPro"/>
</dbReference>
<sequence length="699" mass="74307">MSPWHLPPASDSTSRPSTSPSVPTSMSGGEAAHGLSRRALLAATAAAVPGTAAVLSAAPAIADPTVADGDTRVVDVPLDDAETLDVEGVTTRDLPEQPATMVGVTWPEGSEEREVSARGLTADGTWTDWLPLETAEDPETGDQASGTEAAWLGAVSALQLRVEIDGADASTETTAHVVTTSPAARDEEAPELSGPDATVTQQKQMTTMAATATANPATPTLGPGMPSFITRASWGADESTVRGTSAADSVKAVIIHHTAGTNSYTKAESAQIVRGILSYHTGTLGWADVGYNILVDKYGQIFEGRSGGLHRNIVGAHAYGFNTGSFGISVLGDYSSTTLPAAGRQAVGRLVAWKLLTTFQTSVTAKSSWTPGSGTRFTPGKTISLAKMMGHRDVNYTECPGLNLYNQFGTIRKEAQGYLDGGWKEHLWAFEGAGGASKLGTVVKSNHVTGSYHATILTKGLVLQEGSGKASGYATPFSAQWRSSWGRPSASAVTHGTQTAQKFEKGAAVRTGSASVVFHDSRFIDVPPEMMYRAEIEELASRKITTGWDDGTYRPLEEIQRDAMVAFVYRALGSPAFTPPKTSPFSDMPPSRQFYKEITWAHAQKITSGWDDGTFRPTASVERGAVAAFLYRASKATSTKTSNPFSDVPANHQFAKEITWLADREITTGWEDGTFRPTAPIARDAMAAFMIRWMKDRGL</sequence>
<dbReference type="PROSITE" id="PS51272">
    <property type="entry name" value="SLH"/>
    <property type="match status" value="3"/>
</dbReference>
<comment type="similarity">
    <text evidence="1">Belongs to the N-acetylmuramoyl-L-alanine amidase 2 family.</text>
</comment>
<evidence type="ECO:0000256" key="1">
    <source>
        <dbReference type="ARBA" id="ARBA00007553"/>
    </source>
</evidence>
<feature type="region of interest" description="Disordered" evidence="2">
    <location>
        <begin position="170"/>
        <end position="205"/>
    </location>
</feature>
<dbReference type="InterPro" id="IPR006311">
    <property type="entry name" value="TAT_signal"/>
</dbReference>
<dbReference type="RefSeq" id="WP_096163262.1">
    <property type="nucleotide sequence ID" value="NZ_BAAAIQ010000026.1"/>
</dbReference>
<dbReference type="PANTHER" id="PTHR11022">
    <property type="entry name" value="PEPTIDOGLYCAN RECOGNITION PROTEIN"/>
    <property type="match status" value="1"/>
</dbReference>
<dbReference type="Pfam" id="PF01510">
    <property type="entry name" value="Amidase_2"/>
    <property type="match status" value="1"/>
</dbReference>
<feature type="domain" description="SLH" evidence="3">
    <location>
        <begin position="519"/>
        <end position="582"/>
    </location>
</feature>
<gene>
    <name evidence="4" type="ORF">CIK66_04395</name>
</gene>
<dbReference type="GeneID" id="95325856"/>
<dbReference type="InterPro" id="IPR006619">
    <property type="entry name" value="PGRP_domain_met/bac"/>
</dbReference>